<dbReference type="EMBL" id="JAKWBI020000274">
    <property type="protein sequence ID" value="KAJ2897467.1"/>
    <property type="molecule type" value="Genomic_DNA"/>
</dbReference>
<reference evidence="2" key="1">
    <citation type="submission" date="2022-07" db="EMBL/GenBank/DDBJ databases">
        <title>Draft genome sequence of Zalerion maritima ATCC 34329, a (micro)plastics degrading marine fungus.</title>
        <authorList>
            <person name="Paco A."/>
            <person name="Goncalves M.F.M."/>
            <person name="Rocha-Santos T.A.P."/>
            <person name="Alves A."/>
        </authorList>
    </citation>
    <scope>NUCLEOTIDE SEQUENCE</scope>
    <source>
        <strain evidence="2">ATCC 34329</strain>
    </source>
</reference>
<evidence type="ECO:0000313" key="3">
    <source>
        <dbReference type="Proteomes" id="UP001201980"/>
    </source>
</evidence>
<name>A0AAD5WPR5_9PEZI</name>
<dbReference type="AlphaFoldDB" id="A0AAD5WPR5"/>
<keyword evidence="3" id="KW-1185">Reference proteome</keyword>
<protein>
    <submittedName>
        <fullName evidence="2">Uncharacterized protein</fullName>
    </submittedName>
</protein>
<gene>
    <name evidence="2" type="ORF">MKZ38_004661</name>
</gene>
<dbReference type="Proteomes" id="UP001201980">
    <property type="component" value="Unassembled WGS sequence"/>
</dbReference>
<evidence type="ECO:0000313" key="2">
    <source>
        <dbReference type="EMBL" id="KAJ2897467.1"/>
    </source>
</evidence>
<accession>A0AAD5WPR5</accession>
<evidence type="ECO:0000256" key="1">
    <source>
        <dbReference type="SAM" id="MobiDB-lite"/>
    </source>
</evidence>
<feature type="region of interest" description="Disordered" evidence="1">
    <location>
        <begin position="112"/>
        <end position="139"/>
    </location>
</feature>
<sequence length="194" mass="21332">MVEKAPAATILFGMLPPFRQSPYDPPCIAALLFTAPEAQESGYESASIAQDRFLLLRDAGPLGVVPVERRLSQQYMDCKPTLLVIKCNDDQDPCNFVLYQKQEDHFKTLLKGKSKASAGPGSGKVIPKPRNQGSASNLDFQGSGNTAIIGSSVFYEAGNQIPPSILIISSTDIYKLGKNYKRTKRSRKAKRERH</sequence>
<proteinExistence type="predicted"/>
<organism evidence="2 3">
    <name type="scientific">Zalerion maritima</name>
    <dbReference type="NCBI Taxonomy" id="339359"/>
    <lineage>
        <taxon>Eukaryota</taxon>
        <taxon>Fungi</taxon>
        <taxon>Dikarya</taxon>
        <taxon>Ascomycota</taxon>
        <taxon>Pezizomycotina</taxon>
        <taxon>Sordariomycetes</taxon>
        <taxon>Lulworthiomycetidae</taxon>
        <taxon>Lulworthiales</taxon>
        <taxon>Lulworthiaceae</taxon>
        <taxon>Zalerion</taxon>
    </lineage>
</organism>
<comment type="caution">
    <text evidence="2">The sequence shown here is derived from an EMBL/GenBank/DDBJ whole genome shotgun (WGS) entry which is preliminary data.</text>
</comment>